<gene>
    <name evidence="2 4 5" type="ORF">SRAE_2000233800</name>
</gene>
<evidence type="ECO:0000313" key="4">
    <source>
        <dbReference type="WBParaSite" id="SRAE_2000233800.1"/>
    </source>
</evidence>
<evidence type="ECO:0000313" key="2">
    <source>
        <dbReference type="EMBL" id="CEF67677.1"/>
    </source>
</evidence>
<name>A0A090LD46_STRRB</name>
<dbReference type="InterPro" id="IPR037238">
    <property type="entry name" value="YbiA-like_sf"/>
</dbReference>
<accession>A0A090LD46</accession>
<reference evidence="2 3" key="1">
    <citation type="submission" date="2014-09" db="EMBL/GenBank/DDBJ databases">
        <authorList>
            <person name="Martin A.A."/>
        </authorList>
    </citation>
    <scope>NUCLEOTIDE SEQUENCE</scope>
    <source>
        <strain evidence="3">ED321</strain>
        <strain evidence="2">ED321 Heterogonic</strain>
    </source>
</reference>
<dbReference type="CTD" id="36380042"/>
<feature type="compositionally biased region" description="Basic and acidic residues" evidence="1">
    <location>
        <begin position="113"/>
        <end position="124"/>
    </location>
</feature>
<feature type="compositionally biased region" description="Polar residues" evidence="1">
    <location>
        <begin position="96"/>
        <end position="112"/>
    </location>
</feature>
<evidence type="ECO:0000256" key="1">
    <source>
        <dbReference type="SAM" id="MobiDB-lite"/>
    </source>
</evidence>
<sequence>MSEPFFETKMDENVTLNEDSLNIPQFEDLTITGDEIGNNNKEGRPQIPILSETISPFDVTSQVTGQSEISMSFDSENKDNDHVNKRKPISILMKNNPGSRMANNERGNTNKRLFSEKFNNDGRKSQHQKKPKKDDSKILQILSTPQIFPANLSTMEFTIDFNNIVYIGSRKSIYSPMHDGAPFNYFGKKSSSVDDVYQEHKLRKLCGNEFAMKYYDYKTLDAKRNFIRNSLKFSKVTKNQVIDWKNEEGFDVIFNATFEKFFQNEELLNKMKDDKDKLIVNIYGDDPIDGCGDFNLFTTWIENNKGKKCVLPAQINPTNLDYFPTFGGGKNIQGVMVMLVRYQISIEKDW</sequence>
<feature type="region of interest" description="Disordered" evidence="1">
    <location>
        <begin position="71"/>
        <end position="136"/>
    </location>
</feature>
<protein>
    <submittedName>
        <fullName evidence="4">NADAR domain-containing protein</fullName>
    </submittedName>
</protein>
<organism evidence="2">
    <name type="scientific">Strongyloides ratti</name>
    <name type="common">Parasitic roundworm</name>
    <dbReference type="NCBI Taxonomy" id="34506"/>
    <lineage>
        <taxon>Eukaryota</taxon>
        <taxon>Metazoa</taxon>
        <taxon>Ecdysozoa</taxon>
        <taxon>Nematoda</taxon>
        <taxon>Chromadorea</taxon>
        <taxon>Rhabditida</taxon>
        <taxon>Tylenchina</taxon>
        <taxon>Panagrolaimomorpha</taxon>
        <taxon>Strongyloidoidea</taxon>
        <taxon>Strongyloididae</taxon>
        <taxon>Strongyloides</taxon>
    </lineage>
</organism>
<dbReference type="Gene3D" id="1.10.357.40">
    <property type="entry name" value="YbiA-like"/>
    <property type="match status" value="1"/>
</dbReference>
<dbReference type="RefSeq" id="XP_024506877.1">
    <property type="nucleotide sequence ID" value="XM_024653397.1"/>
</dbReference>
<dbReference type="EMBL" id="LN609529">
    <property type="protein sequence ID" value="CEF67677.1"/>
    <property type="molecule type" value="Genomic_DNA"/>
</dbReference>
<proteinExistence type="predicted"/>
<evidence type="ECO:0000313" key="3">
    <source>
        <dbReference type="Proteomes" id="UP000035682"/>
    </source>
</evidence>
<dbReference type="AlphaFoldDB" id="A0A090LD46"/>
<dbReference type="SUPFAM" id="SSF143990">
    <property type="entry name" value="YbiA-like"/>
    <property type="match status" value="1"/>
</dbReference>
<dbReference type="GeneID" id="36380042"/>
<evidence type="ECO:0000313" key="5">
    <source>
        <dbReference type="WormBase" id="SRAE_2000233800"/>
    </source>
</evidence>
<dbReference type="WBParaSite" id="SRAE_2000233800.1">
    <property type="protein sequence ID" value="SRAE_2000233800.1"/>
    <property type="gene ID" value="WBGene00262548"/>
</dbReference>
<reference evidence="4" key="2">
    <citation type="submission" date="2020-12" db="UniProtKB">
        <authorList>
            <consortium name="WormBaseParasite"/>
        </authorList>
    </citation>
    <scope>IDENTIFICATION</scope>
</reference>
<dbReference type="OrthoDB" id="206452at2759"/>
<dbReference type="WormBase" id="SRAE_2000233800">
    <property type="protein sequence ID" value="SRP09415"/>
    <property type="gene ID" value="WBGene00262548"/>
</dbReference>
<keyword evidence="3" id="KW-1185">Reference proteome</keyword>
<dbReference type="Proteomes" id="UP000035682">
    <property type="component" value="Unplaced"/>
</dbReference>